<dbReference type="InterPro" id="IPR036249">
    <property type="entry name" value="Thioredoxin-like_sf"/>
</dbReference>
<proteinExistence type="predicted"/>
<dbReference type="PANTHER" id="PTHR13887:SF14">
    <property type="entry name" value="DISULFIDE BOND FORMATION PROTEIN D"/>
    <property type="match status" value="1"/>
</dbReference>
<feature type="domain" description="Thioredoxin" evidence="6">
    <location>
        <begin position="52"/>
        <end position="245"/>
    </location>
</feature>
<evidence type="ECO:0000313" key="8">
    <source>
        <dbReference type="Proteomes" id="UP001342418"/>
    </source>
</evidence>
<keyword evidence="4" id="KW-0676">Redox-active center</keyword>
<evidence type="ECO:0000256" key="2">
    <source>
        <dbReference type="ARBA" id="ARBA00023002"/>
    </source>
</evidence>
<dbReference type="CDD" id="cd03023">
    <property type="entry name" value="DsbA_Com1_like"/>
    <property type="match status" value="1"/>
</dbReference>
<evidence type="ECO:0000256" key="5">
    <source>
        <dbReference type="SAM" id="SignalP"/>
    </source>
</evidence>
<dbReference type="InterPro" id="IPR001853">
    <property type="entry name" value="DSBA-like_thioredoxin_dom"/>
</dbReference>
<dbReference type="PROSITE" id="PS51352">
    <property type="entry name" value="THIOREDOXIN_2"/>
    <property type="match status" value="1"/>
</dbReference>
<name>A0ABY5MQ25_9HYPH</name>
<gene>
    <name evidence="7" type="primary">bdbD_2</name>
    <name evidence="7" type="ORF">NTH_04082</name>
</gene>
<dbReference type="InterPro" id="IPR013766">
    <property type="entry name" value="Thioredoxin_domain"/>
</dbReference>
<reference evidence="7 8" key="1">
    <citation type="submission" date="2018-07" db="EMBL/GenBank/DDBJ databases">
        <title>Genome sequence of Nitratireductor thuwali#1536.</title>
        <authorList>
            <person name="Michoud G."/>
            <person name="Merlino G."/>
            <person name="Sefrji F.O."/>
            <person name="Daffonchio D."/>
        </authorList>
    </citation>
    <scope>NUCLEOTIDE SEQUENCE [LARGE SCALE GENOMIC DNA]</scope>
    <source>
        <strain evidence="8">Nit1536</strain>
    </source>
</reference>
<dbReference type="Pfam" id="PF01323">
    <property type="entry name" value="DSBA"/>
    <property type="match status" value="1"/>
</dbReference>
<keyword evidence="1 5" id="KW-0732">Signal</keyword>
<keyword evidence="2" id="KW-0560">Oxidoreductase</keyword>
<dbReference type="EMBL" id="CP030941">
    <property type="protein sequence ID" value="UUP19577.1"/>
    <property type="molecule type" value="Genomic_DNA"/>
</dbReference>
<organism evidence="7 8">
    <name type="scientific">Nitratireductor thuwali</name>
    <dbReference type="NCBI Taxonomy" id="2267699"/>
    <lineage>
        <taxon>Bacteria</taxon>
        <taxon>Pseudomonadati</taxon>
        <taxon>Pseudomonadota</taxon>
        <taxon>Alphaproteobacteria</taxon>
        <taxon>Hyphomicrobiales</taxon>
        <taxon>Phyllobacteriaceae</taxon>
        <taxon>Nitratireductor</taxon>
    </lineage>
</organism>
<feature type="chain" id="PRO_5045818355" evidence="5">
    <location>
        <begin position="24"/>
        <end position="245"/>
    </location>
</feature>
<feature type="signal peptide" evidence="5">
    <location>
        <begin position="1"/>
        <end position="23"/>
    </location>
</feature>
<keyword evidence="3" id="KW-1015">Disulfide bond</keyword>
<evidence type="ECO:0000313" key="7">
    <source>
        <dbReference type="EMBL" id="UUP19577.1"/>
    </source>
</evidence>
<protein>
    <submittedName>
        <fullName evidence="7">Disulfide bond formation protein D</fullName>
    </submittedName>
</protein>
<accession>A0ABY5MQ25</accession>
<evidence type="ECO:0000256" key="1">
    <source>
        <dbReference type="ARBA" id="ARBA00022729"/>
    </source>
</evidence>
<dbReference type="SUPFAM" id="SSF52833">
    <property type="entry name" value="Thioredoxin-like"/>
    <property type="match status" value="1"/>
</dbReference>
<evidence type="ECO:0000256" key="3">
    <source>
        <dbReference type="ARBA" id="ARBA00023157"/>
    </source>
</evidence>
<keyword evidence="8" id="KW-1185">Reference proteome</keyword>
<dbReference type="InterPro" id="IPR041205">
    <property type="entry name" value="ScsC_N"/>
</dbReference>
<sequence>MRSLLIAAGASSLLALSAAQAFSQDGAVTRDEVGQIVRDYLLENPEILIEMQTILEARQKQEQQAAQEEIIAQSSTTLFDSGYDGIVGNPDGDVTVVEFFDYNCGYCKRALADMEALVEENPNLRFVLKEFPILGPDSQKAHIVSMAFRKLMPEKYGEFHAQLLGSTGRADEASAIQIAVGLGADEAALREAMKDDAILAAISETYELANKLQITGTPSYVVGKELVFGAQGKDALSEKIKTATQ</sequence>
<evidence type="ECO:0000259" key="6">
    <source>
        <dbReference type="PROSITE" id="PS51352"/>
    </source>
</evidence>
<dbReference type="Pfam" id="PF18312">
    <property type="entry name" value="ScsC_N"/>
    <property type="match status" value="1"/>
</dbReference>
<dbReference type="PANTHER" id="PTHR13887">
    <property type="entry name" value="GLUTATHIONE S-TRANSFERASE KAPPA"/>
    <property type="match status" value="1"/>
</dbReference>
<dbReference type="Gene3D" id="3.40.30.10">
    <property type="entry name" value="Glutaredoxin"/>
    <property type="match status" value="1"/>
</dbReference>
<evidence type="ECO:0000256" key="4">
    <source>
        <dbReference type="ARBA" id="ARBA00023284"/>
    </source>
</evidence>
<dbReference type="RefSeq" id="WP_338531719.1">
    <property type="nucleotide sequence ID" value="NZ_CP030941.1"/>
</dbReference>
<dbReference type="Proteomes" id="UP001342418">
    <property type="component" value="Chromosome"/>
</dbReference>